<sequence>MTKTRRLPREVPPGAALLGLIAVMTTVAGCSAVDNLAYGRAEATYDDARSLAQARGDVPEWLPSDARSIQRVSSTRDETSESLVFTSAEGLAGCEEVPRLSAPTMEVDDAPDVYKISDVLACGTWAVAQQDGTFYAWTPAVEAEDSQP</sequence>
<organism evidence="1 2">
    <name type="scientific">Microbacterium thalli</name>
    <dbReference type="NCBI Taxonomy" id="3027921"/>
    <lineage>
        <taxon>Bacteria</taxon>
        <taxon>Bacillati</taxon>
        <taxon>Actinomycetota</taxon>
        <taxon>Actinomycetes</taxon>
        <taxon>Micrococcales</taxon>
        <taxon>Microbacteriaceae</taxon>
        <taxon>Microbacterium</taxon>
    </lineage>
</organism>
<gene>
    <name evidence="1" type="ORF">PUW80_11835</name>
</gene>
<proteinExistence type="predicted"/>
<dbReference type="EMBL" id="JAQZCI010000003">
    <property type="protein sequence ID" value="MDD7963036.1"/>
    <property type="molecule type" value="Genomic_DNA"/>
</dbReference>
<evidence type="ECO:0000313" key="2">
    <source>
        <dbReference type="Proteomes" id="UP001218170"/>
    </source>
</evidence>
<evidence type="ECO:0008006" key="3">
    <source>
        <dbReference type="Google" id="ProtNLM"/>
    </source>
</evidence>
<protein>
    <recommendedName>
        <fullName evidence="3">Lipoprotein</fullName>
    </recommendedName>
</protein>
<accession>A0ABT5SK18</accession>
<comment type="caution">
    <text evidence="1">The sequence shown here is derived from an EMBL/GenBank/DDBJ whole genome shotgun (WGS) entry which is preliminary data.</text>
</comment>
<dbReference type="Proteomes" id="UP001218170">
    <property type="component" value="Unassembled WGS sequence"/>
</dbReference>
<keyword evidence="2" id="KW-1185">Reference proteome</keyword>
<evidence type="ECO:0000313" key="1">
    <source>
        <dbReference type="EMBL" id="MDD7963036.1"/>
    </source>
</evidence>
<dbReference type="RefSeq" id="WP_274220525.1">
    <property type="nucleotide sequence ID" value="NZ_JAQZCH010000001.1"/>
</dbReference>
<dbReference type="PROSITE" id="PS51257">
    <property type="entry name" value="PROKAR_LIPOPROTEIN"/>
    <property type="match status" value="1"/>
</dbReference>
<name>A0ABT5SK18_9MICO</name>
<reference evidence="1 2" key="1">
    <citation type="submission" date="2023-02" db="EMBL/GenBank/DDBJ databases">
        <title>Study of novel species of the Microbacterium genus.</title>
        <authorList>
            <person name="Arroyo-Herrera I."/>
            <person name="Roman-Ponce B."/>
            <person name="Vasquez-Murrieta M.S."/>
        </authorList>
    </citation>
    <scope>NUCLEOTIDE SEQUENCE [LARGE SCALE GENOMIC DNA]</scope>
    <source>
        <strain evidence="1 2">NE1TT3</strain>
    </source>
</reference>